<reference evidence="1 2" key="1">
    <citation type="submission" date="2019-08" db="EMBL/GenBank/DDBJ databases">
        <title>A chromosome-level genome assembly, high-density linkage maps, and genome scans reveal the genomic architecture of hybrid incompatibilities underlying speciation via character displacement in darters (Percidae: Etheostominae).</title>
        <authorList>
            <person name="Moran R.L."/>
            <person name="Catchen J.M."/>
            <person name="Fuller R.C."/>
        </authorList>
    </citation>
    <scope>NUCLEOTIDE SEQUENCE [LARGE SCALE GENOMIC DNA]</scope>
    <source>
        <strain evidence="1">EspeVRDwgs_2016</strain>
        <tissue evidence="1">Muscle</tissue>
    </source>
</reference>
<accession>A0A5J5DGB4</accession>
<protein>
    <submittedName>
        <fullName evidence="1">Uncharacterized protein</fullName>
    </submittedName>
</protein>
<name>A0A5J5DGB4_9PERO</name>
<proteinExistence type="predicted"/>
<dbReference type="Proteomes" id="UP000327493">
    <property type="component" value="Chromosome 5"/>
</dbReference>
<evidence type="ECO:0000313" key="1">
    <source>
        <dbReference type="EMBL" id="KAA8592388.1"/>
    </source>
</evidence>
<keyword evidence="2" id="KW-1185">Reference proteome</keyword>
<evidence type="ECO:0000313" key="2">
    <source>
        <dbReference type="Proteomes" id="UP000327493"/>
    </source>
</evidence>
<comment type="caution">
    <text evidence="1">The sequence shown here is derived from an EMBL/GenBank/DDBJ whole genome shotgun (WGS) entry which is preliminary data.</text>
</comment>
<sequence>MPVSTVQSLIKNGKFLDLSIPSQGQVDRERFQPKLQGELFGMQSRTHR</sequence>
<dbReference type="EMBL" id="VOFY01000005">
    <property type="protein sequence ID" value="KAA8592388.1"/>
    <property type="molecule type" value="Genomic_DNA"/>
</dbReference>
<organism evidence="1 2">
    <name type="scientific">Etheostoma spectabile</name>
    <name type="common">orangethroat darter</name>
    <dbReference type="NCBI Taxonomy" id="54343"/>
    <lineage>
        <taxon>Eukaryota</taxon>
        <taxon>Metazoa</taxon>
        <taxon>Chordata</taxon>
        <taxon>Craniata</taxon>
        <taxon>Vertebrata</taxon>
        <taxon>Euteleostomi</taxon>
        <taxon>Actinopterygii</taxon>
        <taxon>Neopterygii</taxon>
        <taxon>Teleostei</taxon>
        <taxon>Neoteleostei</taxon>
        <taxon>Acanthomorphata</taxon>
        <taxon>Eupercaria</taxon>
        <taxon>Perciformes</taxon>
        <taxon>Percoidei</taxon>
        <taxon>Percidae</taxon>
        <taxon>Etheostomatinae</taxon>
        <taxon>Etheostoma</taxon>
    </lineage>
</organism>
<gene>
    <name evidence="1" type="ORF">FQN60_017843</name>
</gene>
<dbReference type="AlphaFoldDB" id="A0A5J5DGB4"/>